<proteinExistence type="inferred from homology"/>
<dbReference type="GO" id="GO:0016987">
    <property type="term" value="F:sigma factor activity"/>
    <property type="evidence" value="ECO:0007669"/>
    <property type="project" value="UniProtKB-KW"/>
</dbReference>
<sequence>MKINKENAHKTFEIWVNDFGDDLFSWAFYKTSSKVTAEDLVQDTFLSAFHKIESFEGKSQPKTWLFSILNNKIIDFYRKNAKVNQHEFRISENVANHLSDGFFDELEHWKSMEISPIWDDESKLLDNPEFNHVFSNCIDQLPEKWNFAIQSKYYSDKKAAEICQDLDITVSNYWQIIHRAKLLLKDCLEKNWSLKS</sequence>
<dbReference type="PANTHER" id="PTHR43133:SF8">
    <property type="entry name" value="RNA POLYMERASE SIGMA FACTOR HI_1459-RELATED"/>
    <property type="match status" value="1"/>
</dbReference>
<dbReference type="SUPFAM" id="SSF88946">
    <property type="entry name" value="Sigma2 domain of RNA polymerase sigma factors"/>
    <property type="match status" value="1"/>
</dbReference>
<protein>
    <recommendedName>
        <fullName evidence="6">RNA polymerase sigma factor</fullName>
    </recommendedName>
</protein>
<keyword evidence="2 6" id="KW-0805">Transcription regulation</keyword>
<dbReference type="AlphaFoldDB" id="A0A8J8GB21"/>
<dbReference type="RefSeq" id="WP_173779527.1">
    <property type="nucleotide sequence ID" value="NZ_JABSNO010000014.1"/>
</dbReference>
<keyword evidence="5 6" id="KW-0804">Transcription</keyword>
<reference evidence="9" key="1">
    <citation type="submission" date="2020-05" db="EMBL/GenBank/DDBJ databases">
        <title>Genomic Encyclopedia of Type Strains, Phase IV (KMG-V): Genome sequencing to study the core and pangenomes of soil and plant-associated prokaryotes.</title>
        <authorList>
            <person name="Whitman W."/>
        </authorList>
    </citation>
    <scope>NUCLEOTIDE SEQUENCE</scope>
    <source>
        <strain evidence="9">16F</strain>
    </source>
</reference>
<evidence type="ECO:0000256" key="6">
    <source>
        <dbReference type="RuleBase" id="RU000716"/>
    </source>
</evidence>
<dbReference type="NCBIfam" id="TIGR02937">
    <property type="entry name" value="sigma70-ECF"/>
    <property type="match status" value="1"/>
</dbReference>
<dbReference type="Pfam" id="PF04542">
    <property type="entry name" value="Sigma70_r2"/>
    <property type="match status" value="1"/>
</dbReference>
<comment type="similarity">
    <text evidence="1 6">Belongs to the sigma-70 factor family. ECF subfamily.</text>
</comment>
<dbReference type="PROSITE" id="PS01063">
    <property type="entry name" value="SIGMA70_ECF"/>
    <property type="match status" value="1"/>
</dbReference>
<evidence type="ECO:0000259" key="7">
    <source>
        <dbReference type="Pfam" id="PF04542"/>
    </source>
</evidence>
<dbReference type="InterPro" id="IPR014284">
    <property type="entry name" value="RNA_pol_sigma-70_dom"/>
</dbReference>
<dbReference type="GO" id="GO:0006352">
    <property type="term" value="P:DNA-templated transcription initiation"/>
    <property type="evidence" value="ECO:0007669"/>
    <property type="project" value="InterPro"/>
</dbReference>
<dbReference type="InterPro" id="IPR013324">
    <property type="entry name" value="RNA_pol_sigma_r3/r4-like"/>
</dbReference>
<keyword evidence="4 6" id="KW-0238">DNA-binding</keyword>
<evidence type="ECO:0000256" key="2">
    <source>
        <dbReference type="ARBA" id="ARBA00023015"/>
    </source>
</evidence>
<keyword evidence="10" id="KW-1185">Reference proteome</keyword>
<dbReference type="Gene3D" id="1.10.1740.10">
    <property type="match status" value="1"/>
</dbReference>
<comment type="caution">
    <text evidence="9">The sequence shown here is derived from an EMBL/GenBank/DDBJ whole genome shotgun (WGS) entry which is preliminary data.</text>
</comment>
<dbReference type="InterPro" id="IPR036388">
    <property type="entry name" value="WH-like_DNA-bd_sf"/>
</dbReference>
<dbReference type="Proteomes" id="UP000610746">
    <property type="component" value="Unassembled WGS sequence"/>
</dbReference>
<dbReference type="InterPro" id="IPR007627">
    <property type="entry name" value="RNA_pol_sigma70_r2"/>
</dbReference>
<evidence type="ECO:0000256" key="5">
    <source>
        <dbReference type="ARBA" id="ARBA00023163"/>
    </source>
</evidence>
<dbReference type="InterPro" id="IPR013249">
    <property type="entry name" value="RNA_pol_sigma70_r4_t2"/>
</dbReference>
<organism evidence="9 10">
    <name type="scientific">Frigoriflavimonas asaccharolytica</name>
    <dbReference type="NCBI Taxonomy" id="2735899"/>
    <lineage>
        <taxon>Bacteria</taxon>
        <taxon>Pseudomonadati</taxon>
        <taxon>Bacteroidota</taxon>
        <taxon>Flavobacteriia</taxon>
        <taxon>Flavobacteriales</taxon>
        <taxon>Weeksellaceae</taxon>
        <taxon>Frigoriflavimonas</taxon>
    </lineage>
</organism>
<name>A0A8J8GB21_9FLAO</name>
<evidence type="ECO:0000313" key="9">
    <source>
        <dbReference type="EMBL" id="NRS92939.1"/>
    </source>
</evidence>
<dbReference type="Pfam" id="PF08281">
    <property type="entry name" value="Sigma70_r4_2"/>
    <property type="match status" value="1"/>
</dbReference>
<evidence type="ECO:0000256" key="4">
    <source>
        <dbReference type="ARBA" id="ARBA00023125"/>
    </source>
</evidence>
<evidence type="ECO:0000313" key="10">
    <source>
        <dbReference type="Proteomes" id="UP000610746"/>
    </source>
</evidence>
<gene>
    <name evidence="9" type="ORF">HNQ03_002023</name>
</gene>
<evidence type="ECO:0000259" key="8">
    <source>
        <dbReference type="Pfam" id="PF08281"/>
    </source>
</evidence>
<keyword evidence="3 6" id="KW-0731">Sigma factor</keyword>
<accession>A0A8J8GB21</accession>
<dbReference type="Gene3D" id="1.10.10.10">
    <property type="entry name" value="Winged helix-like DNA-binding domain superfamily/Winged helix DNA-binding domain"/>
    <property type="match status" value="1"/>
</dbReference>
<evidence type="ECO:0000256" key="3">
    <source>
        <dbReference type="ARBA" id="ARBA00023082"/>
    </source>
</evidence>
<dbReference type="PANTHER" id="PTHR43133">
    <property type="entry name" value="RNA POLYMERASE ECF-TYPE SIGMA FACTO"/>
    <property type="match status" value="1"/>
</dbReference>
<evidence type="ECO:0000256" key="1">
    <source>
        <dbReference type="ARBA" id="ARBA00010641"/>
    </source>
</evidence>
<dbReference type="GO" id="GO:0003677">
    <property type="term" value="F:DNA binding"/>
    <property type="evidence" value="ECO:0007669"/>
    <property type="project" value="UniProtKB-KW"/>
</dbReference>
<feature type="domain" description="RNA polymerase sigma factor 70 region 4 type 2" evidence="8">
    <location>
        <begin position="135"/>
        <end position="183"/>
    </location>
</feature>
<dbReference type="EMBL" id="JABSNO010000014">
    <property type="protein sequence ID" value="NRS92939.1"/>
    <property type="molecule type" value="Genomic_DNA"/>
</dbReference>
<dbReference type="SUPFAM" id="SSF88659">
    <property type="entry name" value="Sigma3 and sigma4 domains of RNA polymerase sigma factors"/>
    <property type="match status" value="1"/>
</dbReference>
<dbReference type="InterPro" id="IPR013325">
    <property type="entry name" value="RNA_pol_sigma_r2"/>
</dbReference>
<dbReference type="InterPro" id="IPR039425">
    <property type="entry name" value="RNA_pol_sigma-70-like"/>
</dbReference>
<dbReference type="InterPro" id="IPR000838">
    <property type="entry name" value="RNA_pol_sigma70_ECF_CS"/>
</dbReference>
<feature type="domain" description="RNA polymerase sigma-70 region 2" evidence="7">
    <location>
        <begin position="16"/>
        <end position="82"/>
    </location>
</feature>